<keyword evidence="4" id="KW-0325">Glycoprotein</keyword>
<evidence type="ECO:0000256" key="4">
    <source>
        <dbReference type="ARBA" id="ARBA00023180"/>
    </source>
</evidence>
<dbReference type="InterPro" id="IPR011050">
    <property type="entry name" value="Pectin_lyase_fold/virulence"/>
</dbReference>
<dbReference type="Proteomes" id="UP000183766">
    <property type="component" value="Unassembled WGS sequence"/>
</dbReference>
<evidence type="ECO:0000313" key="11">
    <source>
        <dbReference type="EMBL" id="SFO12603.1"/>
    </source>
</evidence>
<keyword evidence="7" id="KW-0624">Polysaccharide degradation</keyword>
<accession>A0A1I5EMP4</accession>
<gene>
    <name evidence="11" type="ORF">SAMN05216250_1677</name>
</gene>
<keyword evidence="3 9" id="KW-0378">Hydrolase</keyword>
<evidence type="ECO:0000256" key="6">
    <source>
        <dbReference type="ARBA" id="ARBA00023295"/>
    </source>
</evidence>
<sequence length="736" mass="81255">MNKNNMLIIGLLSCLMLPLSSCGNENEGLTGINISYENVNTEVASWPHVFYAFDKSNCTAFQTTGDEVGLHEITAAGTYKTILAYETDGNLEISPASAGGNAEGYYVAVKNISGEIPRIYASKSLINESVVRLEPVTAQLMVNVLNAPDDFESLTLRIPGMTDVLYVSSLKTEGRRSLQKKEITLPKGQNSGSFTLFPILGQGNWTLSYSAAYTDGTACEGGIKLEHFIQSGDEVKLIVDLKTSVMTYETSRYDSDRTISSSHPFMNMWADGQEYINANSFYNVYVEQGGRWRAIDVRKALCSDAKNHDRIWNDWNNSKKLRDTMSYARVINPFEGAVKVRVEKRGTAFKEVEVRPSSYQIPVEKITDNMIEFSLPGYEKRKVSVEFDGDRQHNLFLLGGRPDKDKPAQSSGDVIYCGPGEHVVSKLVLTDNQTLYVDEGAVLYTCIEVTGDNVTIAGNGIISGEKLPHTGSLYAEGARLIRVADNTKVISNFKIKDVTLIDSPNWTLALYGTKDAVIDNVNIICWILNGDGIDLTCSTGATVKDCFVRTYDDCISLKILGLYGGAKANTNHVQVDNCLLWCDLARCIMVGPEAGTKGEWIYSIHDCEIKNCIVLESTGTMLSVGQEPLSEGGTAMPIENITFSDIQVDNMKIKESGHPIYVFQSATHQEGCQMENILFKNIRFDDRFGFKNKLVVSSEDARNTISNLVFENIIHNGKAITEGDVEIQGNVNIEIK</sequence>
<protein>
    <submittedName>
        <fullName evidence="11">Glycosyl hydrolases family 28</fullName>
    </submittedName>
</protein>
<dbReference type="Pfam" id="PF00295">
    <property type="entry name" value="Glyco_hydro_28"/>
    <property type="match status" value="1"/>
</dbReference>
<dbReference type="SUPFAM" id="SSF101596">
    <property type="entry name" value="Dextranase, N-terminal domain"/>
    <property type="match status" value="1"/>
</dbReference>
<dbReference type="InterPro" id="IPR035953">
    <property type="entry name" value="Dextranase_N-ter"/>
</dbReference>
<dbReference type="Gene3D" id="2.60.350.10">
    <property type="entry name" value="Dextranase, N-terminal"/>
    <property type="match status" value="1"/>
</dbReference>
<feature type="chain" id="PRO_5010275013" evidence="10">
    <location>
        <begin position="24"/>
        <end position="736"/>
    </location>
</feature>
<dbReference type="GO" id="GO:0004650">
    <property type="term" value="F:polygalacturonase activity"/>
    <property type="evidence" value="ECO:0007669"/>
    <property type="project" value="InterPro"/>
</dbReference>
<dbReference type="InterPro" id="IPR000743">
    <property type="entry name" value="Glyco_hydro_28"/>
</dbReference>
<evidence type="ECO:0000256" key="8">
    <source>
        <dbReference type="ARBA" id="ARBA00037278"/>
    </source>
</evidence>
<dbReference type="RefSeq" id="WP_081357959.1">
    <property type="nucleotide sequence ID" value="NZ_FOUM01000067.1"/>
</dbReference>
<dbReference type="PANTHER" id="PTHR31736:SF9">
    <property type="entry name" value="ENDO-XYLOGALACTURONAN HYDROLASE A-RELATED"/>
    <property type="match status" value="1"/>
</dbReference>
<evidence type="ECO:0000256" key="1">
    <source>
        <dbReference type="ARBA" id="ARBA00008834"/>
    </source>
</evidence>
<dbReference type="SUPFAM" id="SSF51126">
    <property type="entry name" value="Pectin lyase-like"/>
    <property type="match status" value="1"/>
</dbReference>
<dbReference type="EMBL" id="FOUM01000067">
    <property type="protein sequence ID" value="SFO12603.1"/>
    <property type="molecule type" value="Genomic_DNA"/>
</dbReference>
<dbReference type="InterPro" id="IPR012334">
    <property type="entry name" value="Pectin_lyas_fold"/>
</dbReference>
<proteinExistence type="inferred from homology"/>
<evidence type="ECO:0000313" key="12">
    <source>
        <dbReference type="Proteomes" id="UP000183766"/>
    </source>
</evidence>
<reference evidence="12" key="1">
    <citation type="submission" date="2016-10" db="EMBL/GenBank/DDBJ databases">
        <authorList>
            <person name="Varghese N."/>
            <person name="Submissions S."/>
        </authorList>
    </citation>
    <scope>NUCLEOTIDE SEQUENCE [LARGE SCALE GENOMIC DNA]</scope>
    <source>
        <strain evidence="12">NLAE-zl-C202</strain>
    </source>
</reference>
<dbReference type="AlphaFoldDB" id="A0A1I5EMP4"/>
<keyword evidence="2" id="KW-0677">Repeat</keyword>
<comment type="function">
    <text evidence="8">Pectinolytic enzyme involved in the degradation of xylogalacturonan (xga), a galacturonan backbone heavily substituted with xylose, and which is one important component of the hairy regions of pectin. Activity requires a galacturonic acid backbone substituted with xylose.</text>
</comment>
<organism evidence="11 12">
    <name type="scientific">Bacteroides xylanisolvens</name>
    <dbReference type="NCBI Taxonomy" id="371601"/>
    <lineage>
        <taxon>Bacteria</taxon>
        <taxon>Pseudomonadati</taxon>
        <taxon>Bacteroidota</taxon>
        <taxon>Bacteroidia</taxon>
        <taxon>Bacteroidales</taxon>
        <taxon>Bacteroidaceae</taxon>
        <taxon>Bacteroides</taxon>
    </lineage>
</organism>
<dbReference type="Gene3D" id="2.160.20.10">
    <property type="entry name" value="Single-stranded right-handed beta-helix, Pectin lyase-like"/>
    <property type="match status" value="1"/>
</dbReference>
<comment type="similarity">
    <text evidence="1 9">Belongs to the glycosyl hydrolase 28 family.</text>
</comment>
<evidence type="ECO:0000256" key="2">
    <source>
        <dbReference type="ARBA" id="ARBA00022737"/>
    </source>
</evidence>
<evidence type="ECO:0000256" key="3">
    <source>
        <dbReference type="ARBA" id="ARBA00022801"/>
    </source>
</evidence>
<keyword evidence="10" id="KW-0732">Signal</keyword>
<evidence type="ECO:0000256" key="9">
    <source>
        <dbReference type="RuleBase" id="RU361169"/>
    </source>
</evidence>
<evidence type="ECO:0000256" key="7">
    <source>
        <dbReference type="ARBA" id="ARBA00023326"/>
    </source>
</evidence>
<evidence type="ECO:0000256" key="10">
    <source>
        <dbReference type="SAM" id="SignalP"/>
    </source>
</evidence>
<dbReference type="GO" id="GO:0000272">
    <property type="term" value="P:polysaccharide catabolic process"/>
    <property type="evidence" value="ECO:0007669"/>
    <property type="project" value="UniProtKB-KW"/>
</dbReference>
<keyword evidence="6 9" id="KW-0326">Glycosidase</keyword>
<keyword evidence="5" id="KW-0119">Carbohydrate metabolism</keyword>
<evidence type="ECO:0000256" key="5">
    <source>
        <dbReference type="ARBA" id="ARBA00023277"/>
    </source>
</evidence>
<feature type="signal peptide" evidence="10">
    <location>
        <begin position="1"/>
        <end position="23"/>
    </location>
</feature>
<name>A0A1I5EMP4_9BACE</name>
<dbReference type="PANTHER" id="PTHR31736">
    <property type="match status" value="1"/>
</dbReference>